<keyword evidence="2 3" id="KW-0694">RNA-binding</keyword>
<evidence type="ECO:0000256" key="1">
    <source>
        <dbReference type="ARBA" id="ARBA00022737"/>
    </source>
</evidence>
<sequence>MIANLTAVTNAAQYSKFPIATGNKNHQFSTDEYQCAYEENRADVSFLAEQFQQRVLDLAGFSSPFSVNPGDAPDHLQVALIKLQCDAECHIWHQQLLLFNFYHQLYESSKIFLFQSLAGCCFVTYYSRKSALEAQNALHNMKILPGMHHPIQMKPADIPANKHTSVEDRKLFIGMISKKCNENDIRLMFSPYGQIEECRILRGPDGLSRGCAFVTFTARQMAQSAIKSMHQSQTMEVKFKLKKTNLHFVCDFDFRRSAFCCFHWINSFKVSHLGPQYLALYLQLLQQSASTGNALNNLHPVSGLNAMQNLAALAAAATATQATPTGSSAMTTSTSPLSALTSSGKNQNTDFFLLVTDAGMAALNGSLGSGSLSNGSGNTMEALSQAYSGIQQYAAAALPSLYNQTMLSQQNVSAAGSQKEGEFCYCLELLLVFLSSLGFVSYDNPVSSQAAIQAMNGFQIGMKRLKVQLKRSKNDSKPY</sequence>
<dbReference type="AlphaFoldDB" id="A0A3Q4NAB2"/>
<dbReference type="PROSITE" id="PS50102">
    <property type="entry name" value="RRM"/>
    <property type="match status" value="1"/>
</dbReference>
<dbReference type="SMART" id="SM00360">
    <property type="entry name" value="RRM"/>
    <property type="match status" value="1"/>
</dbReference>
<dbReference type="STRING" id="32507.ENSNBRP00000030984"/>
<dbReference type="PANTHER" id="PTHR24012">
    <property type="entry name" value="RNA BINDING PROTEIN"/>
    <property type="match status" value="1"/>
</dbReference>
<keyword evidence="6" id="KW-1185">Reference proteome</keyword>
<reference evidence="5" key="2">
    <citation type="submission" date="2025-09" db="UniProtKB">
        <authorList>
            <consortium name="Ensembl"/>
        </authorList>
    </citation>
    <scope>IDENTIFICATION</scope>
</reference>
<accession>A0A3Q4NAB2</accession>
<dbReference type="SUPFAM" id="SSF54928">
    <property type="entry name" value="RNA-binding domain, RBD"/>
    <property type="match status" value="3"/>
</dbReference>
<dbReference type="InterPro" id="IPR012677">
    <property type="entry name" value="Nucleotide-bd_a/b_plait_sf"/>
</dbReference>
<dbReference type="InterPro" id="IPR000504">
    <property type="entry name" value="RRM_dom"/>
</dbReference>
<dbReference type="Pfam" id="PF00076">
    <property type="entry name" value="RRM_1"/>
    <property type="match status" value="1"/>
</dbReference>
<dbReference type="Proteomes" id="UP000261580">
    <property type="component" value="Unassembled WGS sequence"/>
</dbReference>
<dbReference type="GeneTree" id="ENSGT00940000158970"/>
<organism evidence="5 6">
    <name type="scientific">Neolamprologus brichardi</name>
    <name type="common">Fairy cichlid</name>
    <name type="synonym">Lamprologus brichardi</name>
    <dbReference type="NCBI Taxonomy" id="32507"/>
    <lineage>
        <taxon>Eukaryota</taxon>
        <taxon>Metazoa</taxon>
        <taxon>Chordata</taxon>
        <taxon>Craniata</taxon>
        <taxon>Vertebrata</taxon>
        <taxon>Euteleostomi</taxon>
        <taxon>Actinopterygii</taxon>
        <taxon>Neopterygii</taxon>
        <taxon>Teleostei</taxon>
        <taxon>Neoteleostei</taxon>
        <taxon>Acanthomorphata</taxon>
        <taxon>Ovalentaria</taxon>
        <taxon>Cichlomorphae</taxon>
        <taxon>Cichliformes</taxon>
        <taxon>Cichlidae</taxon>
        <taxon>African cichlids</taxon>
        <taxon>Pseudocrenilabrinae</taxon>
        <taxon>Lamprologini</taxon>
        <taxon>Neolamprologus</taxon>
    </lineage>
</organism>
<dbReference type="Bgee" id="ENSNBRG00000023547">
    <property type="expression patterns" value="Expressed in liver and 6 other cell types or tissues"/>
</dbReference>
<dbReference type="Gene3D" id="3.30.70.330">
    <property type="match status" value="3"/>
</dbReference>
<keyword evidence="1" id="KW-0677">Repeat</keyword>
<evidence type="ECO:0000313" key="6">
    <source>
        <dbReference type="Proteomes" id="UP000261580"/>
    </source>
</evidence>
<protein>
    <submittedName>
        <fullName evidence="5">Cugbp, Elav-like family member 1</fullName>
    </submittedName>
</protein>
<evidence type="ECO:0000256" key="2">
    <source>
        <dbReference type="ARBA" id="ARBA00022884"/>
    </source>
</evidence>
<evidence type="ECO:0000259" key="4">
    <source>
        <dbReference type="PROSITE" id="PS50102"/>
    </source>
</evidence>
<dbReference type="GO" id="GO:0003723">
    <property type="term" value="F:RNA binding"/>
    <property type="evidence" value="ECO:0007669"/>
    <property type="project" value="UniProtKB-UniRule"/>
</dbReference>
<feature type="domain" description="RRM" evidence="4">
    <location>
        <begin position="169"/>
        <end position="242"/>
    </location>
</feature>
<dbReference type="Ensembl" id="ENSNBRT00000031772.1">
    <property type="protein sequence ID" value="ENSNBRP00000030984.1"/>
    <property type="gene ID" value="ENSNBRG00000023547.1"/>
</dbReference>
<dbReference type="InterPro" id="IPR035979">
    <property type="entry name" value="RBD_domain_sf"/>
</dbReference>
<evidence type="ECO:0000313" key="5">
    <source>
        <dbReference type="Ensembl" id="ENSNBRP00000030984.1"/>
    </source>
</evidence>
<reference evidence="5" key="1">
    <citation type="submission" date="2025-08" db="UniProtKB">
        <authorList>
            <consortium name="Ensembl"/>
        </authorList>
    </citation>
    <scope>IDENTIFICATION</scope>
</reference>
<name>A0A3Q4NAB2_NEOBR</name>
<evidence type="ECO:0000256" key="3">
    <source>
        <dbReference type="PROSITE-ProRule" id="PRU00176"/>
    </source>
</evidence>
<proteinExistence type="predicted"/>